<evidence type="ECO:0000313" key="1">
    <source>
        <dbReference type="EMBL" id="CAB4130390.1"/>
    </source>
</evidence>
<gene>
    <name evidence="1" type="ORF">UFOVP119_14</name>
</gene>
<protein>
    <submittedName>
        <fullName evidence="1">Uncharacterized protein</fullName>
    </submittedName>
</protein>
<dbReference type="PROSITE" id="PS51257">
    <property type="entry name" value="PROKAR_LIPOPROTEIN"/>
    <property type="match status" value="1"/>
</dbReference>
<dbReference type="EMBL" id="LR796238">
    <property type="protein sequence ID" value="CAB4130390.1"/>
    <property type="molecule type" value="Genomic_DNA"/>
</dbReference>
<accession>A0A6J5LBU4</accession>
<organism evidence="1">
    <name type="scientific">uncultured Caudovirales phage</name>
    <dbReference type="NCBI Taxonomy" id="2100421"/>
    <lineage>
        <taxon>Viruses</taxon>
        <taxon>Duplodnaviria</taxon>
        <taxon>Heunggongvirae</taxon>
        <taxon>Uroviricota</taxon>
        <taxon>Caudoviricetes</taxon>
        <taxon>Peduoviridae</taxon>
        <taxon>Maltschvirus</taxon>
        <taxon>Maltschvirus maltsch</taxon>
    </lineage>
</organism>
<sequence>MTDDKEVARLLKAMRFGAATIDLSTHQIAQAMSACSPGVNYRGCTLGMLVDAYVNGGSGKAISERAFATAASEVWVAAERKSGGFQ</sequence>
<reference evidence="1" key="1">
    <citation type="submission" date="2020-04" db="EMBL/GenBank/DDBJ databases">
        <authorList>
            <person name="Chiriac C."/>
            <person name="Salcher M."/>
            <person name="Ghai R."/>
            <person name="Kavagutti S V."/>
        </authorList>
    </citation>
    <scope>NUCLEOTIDE SEQUENCE</scope>
</reference>
<proteinExistence type="predicted"/>
<name>A0A6J5LBU4_9CAUD</name>